<evidence type="ECO:0000313" key="4">
    <source>
        <dbReference type="Proteomes" id="UP000613011"/>
    </source>
</evidence>
<dbReference type="PROSITE" id="PS51736">
    <property type="entry name" value="RECOMBINASES_3"/>
    <property type="match status" value="1"/>
</dbReference>
<accession>A0A937D6K2</accession>
<dbReference type="SMART" id="SM00857">
    <property type="entry name" value="Resolvase"/>
    <property type="match status" value="1"/>
</dbReference>
<protein>
    <submittedName>
        <fullName evidence="3">Recombinase family protein</fullName>
    </submittedName>
</protein>
<dbReference type="CDD" id="cd00338">
    <property type="entry name" value="Ser_Recombinase"/>
    <property type="match status" value="1"/>
</dbReference>
<gene>
    <name evidence="3" type="ORF">JI739_18735</name>
</gene>
<feature type="domain" description="Recombinase" evidence="2">
    <location>
        <begin position="175"/>
        <end position="298"/>
    </location>
</feature>
<dbReference type="InterPro" id="IPR050639">
    <property type="entry name" value="SSR_resolvase"/>
</dbReference>
<dbReference type="InterPro" id="IPR011109">
    <property type="entry name" value="DNA_bind_recombinase_dom"/>
</dbReference>
<evidence type="ECO:0000259" key="2">
    <source>
        <dbReference type="PROSITE" id="PS51737"/>
    </source>
</evidence>
<dbReference type="Pfam" id="PF00239">
    <property type="entry name" value="Resolvase"/>
    <property type="match status" value="1"/>
</dbReference>
<dbReference type="EMBL" id="JAEQNA010000008">
    <property type="protein sequence ID" value="MBL0422392.1"/>
    <property type="molecule type" value="Genomic_DNA"/>
</dbReference>
<comment type="caution">
    <text evidence="3">The sequence shown here is derived from an EMBL/GenBank/DDBJ whole genome shotgun (WGS) entry which is preliminary data.</text>
</comment>
<evidence type="ECO:0000313" key="3">
    <source>
        <dbReference type="EMBL" id="MBL0422392.1"/>
    </source>
</evidence>
<dbReference type="Gene3D" id="3.90.1750.20">
    <property type="entry name" value="Putative Large Serine Recombinase, Chain B, Domain 2"/>
    <property type="match status" value="1"/>
</dbReference>
<dbReference type="PANTHER" id="PTHR30461:SF23">
    <property type="entry name" value="DNA RECOMBINASE-RELATED"/>
    <property type="match status" value="1"/>
</dbReference>
<keyword evidence="4" id="KW-1185">Reference proteome</keyword>
<evidence type="ECO:0000259" key="1">
    <source>
        <dbReference type="PROSITE" id="PS51736"/>
    </source>
</evidence>
<dbReference type="PANTHER" id="PTHR30461">
    <property type="entry name" value="DNA-INVERTASE FROM LAMBDOID PROPHAGE"/>
    <property type="match status" value="1"/>
</dbReference>
<proteinExistence type="predicted"/>
<sequence>MSTDQQDLSPDIQKAAIQEYAINHGLQIVATYEDQGKSGLDVRGRKGMQRLLADVMDPACPYRTVLVYDVSRWGRFQNTDASAYYEYHCRLHGVSVVYVAESFGTDSGPTGALVKSLKRAMAAEYSRELAVKARAGQERVIALGYSAGGRPAIGLLRQAVTREGVPRSLLGVNERKGIQSDRIRLVPGPPEEITLLRRIYDLYANTPATVNDLVRLLAAEGHRTRAGGPFTLRIVSSLLSCELFVGTYVWGTLTRTDHGPRPAPPEKQVRVPNAIEPLIDLETWERVQRKKSMRTRPRRGAGRLLADLSDALRRCPELSAADLVTHGCAPSQTYLKTFGSMEAAYAFAGRTTDPEAAGRLRTRRTKELTVALQDSIAQQLAALGCAVECDFQAFTLHIDDHVLLQLTLAWRRSFTKEPAWFVQRRRLTRSDYRLIGLAGDAGTPVGYYLVPEVARYEFPMLLRPESLHQVQRYRLADLDHLGTYMLLRRASHKRTISEPRPDRPAASP</sequence>
<dbReference type="Pfam" id="PF07508">
    <property type="entry name" value="Recombinase"/>
    <property type="match status" value="1"/>
</dbReference>
<dbReference type="InterPro" id="IPR036162">
    <property type="entry name" value="Resolvase-like_N_sf"/>
</dbReference>
<dbReference type="InterPro" id="IPR038109">
    <property type="entry name" value="DNA_bind_recomb_sf"/>
</dbReference>
<reference evidence="3" key="1">
    <citation type="submission" date="2021-01" db="EMBL/GenBank/DDBJ databases">
        <title>Ramlibacter sp. strain AW1 16S ribosomal RNA gene Genome sequencing and assembly.</title>
        <authorList>
            <person name="Kang M."/>
        </authorList>
    </citation>
    <scope>NUCLEOTIDE SEQUENCE</scope>
    <source>
        <strain evidence="3">AW1</strain>
    </source>
</reference>
<dbReference type="AlphaFoldDB" id="A0A937D6K2"/>
<feature type="domain" description="Resolvase/invertase-type recombinase catalytic" evidence="1">
    <location>
        <begin position="1"/>
        <end position="144"/>
    </location>
</feature>
<dbReference type="InterPro" id="IPR006119">
    <property type="entry name" value="Resolv_N"/>
</dbReference>
<dbReference type="Proteomes" id="UP000613011">
    <property type="component" value="Unassembled WGS sequence"/>
</dbReference>
<dbReference type="GO" id="GO:0003677">
    <property type="term" value="F:DNA binding"/>
    <property type="evidence" value="ECO:0007669"/>
    <property type="project" value="InterPro"/>
</dbReference>
<name>A0A937D6K2_9BURK</name>
<organism evidence="3 4">
    <name type="scientific">Ramlibacter aurantiacus</name>
    <dbReference type="NCBI Taxonomy" id="2801330"/>
    <lineage>
        <taxon>Bacteria</taxon>
        <taxon>Pseudomonadati</taxon>
        <taxon>Pseudomonadota</taxon>
        <taxon>Betaproteobacteria</taxon>
        <taxon>Burkholderiales</taxon>
        <taxon>Comamonadaceae</taxon>
        <taxon>Ramlibacter</taxon>
    </lineage>
</organism>
<dbReference type="Gene3D" id="3.40.50.1390">
    <property type="entry name" value="Resolvase, N-terminal catalytic domain"/>
    <property type="match status" value="1"/>
</dbReference>
<dbReference type="GO" id="GO:0000150">
    <property type="term" value="F:DNA strand exchange activity"/>
    <property type="evidence" value="ECO:0007669"/>
    <property type="project" value="InterPro"/>
</dbReference>
<dbReference type="PROSITE" id="PS51737">
    <property type="entry name" value="RECOMBINASE_DNA_BIND"/>
    <property type="match status" value="1"/>
</dbReference>
<dbReference type="SUPFAM" id="SSF53041">
    <property type="entry name" value="Resolvase-like"/>
    <property type="match status" value="1"/>
</dbReference>